<sequence length="209" mass="24080">MSLEAQREDLPRISVETLDDWRRIKRNYTIAALTALDEQLSGSTSATEDREVLLAHLHRFIDRTFEMARPNVRVNGQNLEDINEDEEDTEPFDEGFDRHIWSLSDQSLRWDLQIAKERRTKPEEIERQMRELLASQAELDAEEAAVLDEVGEEDAQVEADIPAKAQQRIEEVASQTFAIVEELKQAVPVQLERSERVKTVADEIKALKL</sequence>
<dbReference type="Pfam" id="PF08641">
    <property type="entry name" value="Mis14"/>
    <property type="match status" value="1"/>
</dbReference>
<protein>
    <recommendedName>
        <fullName evidence="3">Kinetochore protein mis14</fullName>
    </recommendedName>
</protein>
<dbReference type="AlphaFoldDB" id="A0A1Y2I938"/>
<dbReference type="InterPro" id="IPR013950">
    <property type="entry name" value="Mis14/Nsl1"/>
</dbReference>
<evidence type="ECO:0008006" key="3">
    <source>
        <dbReference type="Google" id="ProtNLM"/>
    </source>
</evidence>
<dbReference type="EMBL" id="KZ084148">
    <property type="protein sequence ID" value="OSC97648.1"/>
    <property type="molecule type" value="Genomic_DNA"/>
</dbReference>
<accession>A0A1Y2I938</accession>
<dbReference type="PANTHER" id="PTHR31749:SF3">
    <property type="entry name" value="KINETOCHORE-ASSOCIATED PROTEIN NSL1 HOMOLOG"/>
    <property type="match status" value="1"/>
</dbReference>
<name>A0A1Y2I938_TRAC3</name>
<evidence type="ECO:0000313" key="2">
    <source>
        <dbReference type="Proteomes" id="UP000193067"/>
    </source>
</evidence>
<dbReference type="PANTHER" id="PTHR31749">
    <property type="entry name" value="KINETOCHORE-ASSOCIATED PROTEIN NSL1 HOMOLOG"/>
    <property type="match status" value="1"/>
</dbReference>
<dbReference type="GO" id="GO:0000070">
    <property type="term" value="P:mitotic sister chromatid segregation"/>
    <property type="evidence" value="ECO:0007669"/>
    <property type="project" value="InterPro"/>
</dbReference>
<gene>
    <name evidence="1" type="ORF">PYCCODRAFT_1440030</name>
</gene>
<dbReference type="Proteomes" id="UP000193067">
    <property type="component" value="Unassembled WGS sequence"/>
</dbReference>
<keyword evidence="2" id="KW-1185">Reference proteome</keyword>
<evidence type="ECO:0000313" key="1">
    <source>
        <dbReference type="EMBL" id="OSC97648.1"/>
    </source>
</evidence>
<proteinExistence type="predicted"/>
<dbReference type="GO" id="GO:0000444">
    <property type="term" value="C:MIS12/MIND type complex"/>
    <property type="evidence" value="ECO:0007669"/>
    <property type="project" value="TreeGrafter"/>
</dbReference>
<organism evidence="1 2">
    <name type="scientific">Trametes coccinea (strain BRFM310)</name>
    <name type="common">Pycnoporus coccineus</name>
    <dbReference type="NCBI Taxonomy" id="1353009"/>
    <lineage>
        <taxon>Eukaryota</taxon>
        <taxon>Fungi</taxon>
        <taxon>Dikarya</taxon>
        <taxon>Basidiomycota</taxon>
        <taxon>Agaricomycotina</taxon>
        <taxon>Agaricomycetes</taxon>
        <taxon>Polyporales</taxon>
        <taxon>Polyporaceae</taxon>
        <taxon>Trametes</taxon>
    </lineage>
</organism>
<reference evidence="1 2" key="1">
    <citation type="journal article" date="2015" name="Biotechnol. Biofuels">
        <title>Enhanced degradation of softwood versus hardwood by the white-rot fungus Pycnoporus coccineus.</title>
        <authorList>
            <person name="Couturier M."/>
            <person name="Navarro D."/>
            <person name="Chevret D."/>
            <person name="Henrissat B."/>
            <person name="Piumi F."/>
            <person name="Ruiz-Duenas F.J."/>
            <person name="Martinez A.T."/>
            <person name="Grigoriev I.V."/>
            <person name="Riley R."/>
            <person name="Lipzen A."/>
            <person name="Berrin J.G."/>
            <person name="Master E.R."/>
            <person name="Rosso M.N."/>
        </authorList>
    </citation>
    <scope>NUCLEOTIDE SEQUENCE [LARGE SCALE GENOMIC DNA]</scope>
    <source>
        <strain evidence="1 2">BRFM310</strain>
    </source>
</reference>
<dbReference type="OrthoDB" id="2135762at2759"/>